<dbReference type="InterPro" id="IPR010846">
    <property type="entry name" value="AmiA-like"/>
</dbReference>
<gene>
    <name evidence="1" type="ORF">ENS56_10390</name>
</gene>
<dbReference type="AlphaFoldDB" id="A0A832DLV5"/>
<dbReference type="Gene3D" id="1.10.3670.10">
    <property type="entry name" value="Putative xylanase like domain"/>
    <property type="match status" value="1"/>
</dbReference>
<reference evidence="1" key="1">
    <citation type="journal article" date="2020" name="mSystems">
        <title>Genome- and Community-Level Interaction Insights into Carbon Utilization and Element Cycling Functions of Hydrothermarchaeota in Hydrothermal Sediment.</title>
        <authorList>
            <person name="Zhou Z."/>
            <person name="Liu Y."/>
            <person name="Xu W."/>
            <person name="Pan J."/>
            <person name="Luo Z.H."/>
            <person name="Li M."/>
        </authorList>
    </citation>
    <scope>NUCLEOTIDE SEQUENCE [LARGE SCALE GENOMIC DNA]</scope>
    <source>
        <strain evidence="1">SpSt-500</strain>
    </source>
</reference>
<sequence>MNDKISRILFIVISFYFFSLSITAQVFTDKDITECNNRFTFAIENKLSDKPLGEVISEIGKSFLNTPYQAHTLEVTDREQIVINFSELDCTTFLETSFALARCIKKNRMTFDEFKNELQFIRYRDGKLDEYPSRLHYFSDWIYNNIQKGIIKDVTKEIGGKPIKFNVNFMSQNPKYYKHLQSNPEFIPIIKKQESEINVRQYYYIPQDEIKKVEDKISEGDLIALTTSDKGLDIGHVGIAVKMKNERIHFMHAPQVGSKVEITEIPLAEYVKKIKKHTGIIVLRATEIY</sequence>
<dbReference type="EMBL" id="DSVI01000017">
    <property type="protein sequence ID" value="HGT48434.1"/>
    <property type="molecule type" value="Genomic_DNA"/>
</dbReference>
<dbReference type="Pfam" id="PF07313">
    <property type="entry name" value="AmiA-like"/>
    <property type="match status" value="1"/>
</dbReference>
<name>A0A832DLV5_9BACT</name>
<accession>A0A832DLV5</accession>
<proteinExistence type="predicted"/>
<dbReference type="InterPro" id="IPR038765">
    <property type="entry name" value="Papain-like_cys_pep_sf"/>
</dbReference>
<dbReference type="SUPFAM" id="SSF54001">
    <property type="entry name" value="Cysteine proteinases"/>
    <property type="match status" value="1"/>
</dbReference>
<protein>
    <submittedName>
        <fullName evidence="1">DUF1460 domain-containing protein</fullName>
    </submittedName>
</protein>
<comment type="caution">
    <text evidence="1">The sequence shown here is derived from an EMBL/GenBank/DDBJ whole genome shotgun (WGS) entry which is preliminary data.</text>
</comment>
<organism evidence="1">
    <name type="scientific">Ignavibacterium album</name>
    <dbReference type="NCBI Taxonomy" id="591197"/>
    <lineage>
        <taxon>Bacteria</taxon>
        <taxon>Pseudomonadati</taxon>
        <taxon>Ignavibacteriota</taxon>
        <taxon>Ignavibacteria</taxon>
        <taxon>Ignavibacteriales</taxon>
        <taxon>Ignavibacteriaceae</taxon>
        <taxon>Ignavibacterium</taxon>
    </lineage>
</organism>
<dbReference type="Gene3D" id="2.30.260.10">
    <property type="entry name" value="putative xylanase like domain"/>
    <property type="match status" value="1"/>
</dbReference>
<evidence type="ECO:0000313" key="1">
    <source>
        <dbReference type="EMBL" id="HGT48434.1"/>
    </source>
</evidence>